<dbReference type="AlphaFoldDB" id="A0A9P0A7U2"/>
<accession>A0A9P0A7U2</accession>
<dbReference type="PANTHER" id="PTHR20905:SF1">
    <property type="entry name" value="AT07410P-RELATED"/>
    <property type="match status" value="1"/>
</dbReference>
<evidence type="ECO:0000313" key="1">
    <source>
        <dbReference type="EMBL" id="CAH0384983.1"/>
    </source>
</evidence>
<protein>
    <recommendedName>
        <fullName evidence="3">N-acetyltransferase domain-containing protein</fullName>
    </recommendedName>
</protein>
<dbReference type="Gene3D" id="3.40.630.30">
    <property type="match status" value="1"/>
</dbReference>
<proteinExistence type="predicted"/>
<reference evidence="1" key="1">
    <citation type="submission" date="2021-12" db="EMBL/GenBank/DDBJ databases">
        <authorList>
            <person name="King R."/>
        </authorList>
    </citation>
    <scope>NUCLEOTIDE SEQUENCE</scope>
</reference>
<keyword evidence="2" id="KW-1185">Reference proteome</keyword>
<dbReference type="EMBL" id="OU963863">
    <property type="protein sequence ID" value="CAH0384983.1"/>
    <property type="molecule type" value="Genomic_DNA"/>
</dbReference>
<dbReference type="PANTHER" id="PTHR20905">
    <property type="entry name" value="N-ACETYLTRANSFERASE-RELATED"/>
    <property type="match status" value="1"/>
</dbReference>
<evidence type="ECO:0000313" key="2">
    <source>
        <dbReference type="Proteomes" id="UP001152759"/>
    </source>
</evidence>
<name>A0A9P0A7U2_BEMTA</name>
<evidence type="ECO:0008006" key="3">
    <source>
        <dbReference type="Google" id="ProtNLM"/>
    </source>
</evidence>
<dbReference type="GO" id="GO:0008080">
    <property type="term" value="F:N-acetyltransferase activity"/>
    <property type="evidence" value="ECO:0007669"/>
    <property type="project" value="TreeGrafter"/>
</dbReference>
<dbReference type="SUPFAM" id="SSF55729">
    <property type="entry name" value="Acyl-CoA N-acyltransferases (Nat)"/>
    <property type="match status" value="1"/>
</dbReference>
<dbReference type="Proteomes" id="UP001152759">
    <property type="component" value="Chromosome 2"/>
</dbReference>
<dbReference type="KEGG" id="btab:109029622"/>
<dbReference type="InterPro" id="IPR016181">
    <property type="entry name" value="Acyl_CoA_acyltransferase"/>
</dbReference>
<gene>
    <name evidence="1" type="ORF">BEMITA_LOCUS4264</name>
</gene>
<sequence length="246" mass="27617">MELLDNLFKWRPAAEITPKNDWGSFQVENKQLDKKIGIKIQTITPDQIENAIGFLTQWFLQLEPSSRAAGILEDEISTQIWQGVWLKTFEQGASIIAVTDEETPTIVGALALCVVSKADDLKEELPGEAVMRQKTLLGAFDEKIDKYKIYDTEYFIQDWGLCTNPEWQRCGIATQLLSKIPQIGQHYKVPAALLIFTSKKSQSLALKAGFKEYASVAYDDIKDETGKVILQVPGNESAKLMGLKIF</sequence>
<organism evidence="1 2">
    <name type="scientific">Bemisia tabaci</name>
    <name type="common">Sweetpotato whitefly</name>
    <name type="synonym">Aleurodes tabaci</name>
    <dbReference type="NCBI Taxonomy" id="7038"/>
    <lineage>
        <taxon>Eukaryota</taxon>
        <taxon>Metazoa</taxon>
        <taxon>Ecdysozoa</taxon>
        <taxon>Arthropoda</taxon>
        <taxon>Hexapoda</taxon>
        <taxon>Insecta</taxon>
        <taxon>Pterygota</taxon>
        <taxon>Neoptera</taxon>
        <taxon>Paraneoptera</taxon>
        <taxon>Hemiptera</taxon>
        <taxon>Sternorrhyncha</taxon>
        <taxon>Aleyrodoidea</taxon>
        <taxon>Aleyrodidae</taxon>
        <taxon>Aleyrodinae</taxon>
        <taxon>Bemisia</taxon>
    </lineage>
</organism>